<accession>A0A150P9M5</accession>
<dbReference type="Pfam" id="PF13689">
    <property type="entry name" value="DUF4154"/>
    <property type="match status" value="1"/>
</dbReference>
<dbReference type="AlphaFoldDB" id="A0A150P9M5"/>
<dbReference type="InterPro" id="IPR025293">
    <property type="entry name" value="YfiR/HmsC-like"/>
</dbReference>
<organism evidence="1 2">
    <name type="scientific">Sorangium cellulosum</name>
    <name type="common">Polyangium cellulosum</name>
    <dbReference type="NCBI Taxonomy" id="56"/>
    <lineage>
        <taxon>Bacteria</taxon>
        <taxon>Pseudomonadati</taxon>
        <taxon>Myxococcota</taxon>
        <taxon>Polyangia</taxon>
        <taxon>Polyangiales</taxon>
        <taxon>Polyangiaceae</taxon>
        <taxon>Sorangium</taxon>
    </lineage>
</organism>
<name>A0A150P9M5_SORCE</name>
<sequence>MRRSSTIRSRSFKADQRHMAFPSSSIRMLTALLLVTTASAEGRSAASVPYELRGAILLRSIGYESGFASRKGAAVLAVVGGESGESAEDANAMAAVLSKLAAKTTVASRQATVLRVTYTGKAPLQEALRAGGAEVVYVARGLAAAIPDIPPREGAVVRIVVCGDGDDTRRGCAVAVTLAGTKPELLLNVKHANAIGLRFDPQFLRLARIVD</sequence>
<gene>
    <name evidence="1" type="ORF">BE04_33100</name>
</gene>
<proteinExistence type="predicted"/>
<dbReference type="Proteomes" id="UP000075604">
    <property type="component" value="Unassembled WGS sequence"/>
</dbReference>
<evidence type="ECO:0000313" key="1">
    <source>
        <dbReference type="EMBL" id="KYF52326.1"/>
    </source>
</evidence>
<protein>
    <recommendedName>
        <fullName evidence="3">YfiR family protein</fullName>
    </recommendedName>
</protein>
<dbReference type="EMBL" id="JELX01003401">
    <property type="protein sequence ID" value="KYF52326.1"/>
    <property type="molecule type" value="Genomic_DNA"/>
</dbReference>
<reference evidence="1 2" key="1">
    <citation type="submission" date="2014-02" db="EMBL/GenBank/DDBJ databases">
        <title>The small core and large imbalanced accessory genome model reveals a collaborative survival strategy of Sorangium cellulosum strains in nature.</title>
        <authorList>
            <person name="Han K."/>
            <person name="Peng R."/>
            <person name="Blom J."/>
            <person name="Li Y.-Z."/>
        </authorList>
    </citation>
    <scope>NUCLEOTIDE SEQUENCE [LARGE SCALE GENOMIC DNA]</scope>
    <source>
        <strain evidence="1 2">So0157-18</strain>
    </source>
</reference>
<evidence type="ECO:0008006" key="3">
    <source>
        <dbReference type="Google" id="ProtNLM"/>
    </source>
</evidence>
<comment type="caution">
    <text evidence="1">The sequence shown here is derived from an EMBL/GenBank/DDBJ whole genome shotgun (WGS) entry which is preliminary data.</text>
</comment>
<evidence type="ECO:0000313" key="2">
    <source>
        <dbReference type="Proteomes" id="UP000075604"/>
    </source>
</evidence>